<evidence type="ECO:0000313" key="3">
    <source>
        <dbReference type="Proteomes" id="UP000030665"/>
    </source>
</evidence>
<reference evidence="2" key="2">
    <citation type="submission" date="2014-03" db="EMBL/GenBank/DDBJ databases">
        <title>The whipworm genome and dual-species transcriptomics of an intimate host-pathogen interaction.</title>
        <authorList>
            <person name="Foth B.J."/>
            <person name="Tsai I.J."/>
            <person name="Reid A.J."/>
            <person name="Bancroft A.J."/>
            <person name="Nichol S."/>
            <person name="Tracey A."/>
            <person name="Holroyd N."/>
            <person name="Cotton J.A."/>
            <person name="Stanley E.J."/>
            <person name="Zarowiecki M."/>
            <person name="Liu J.Z."/>
            <person name="Huckvale T."/>
            <person name="Cooper P.J."/>
            <person name="Grencis R.K."/>
            <person name="Berriman M."/>
        </authorList>
    </citation>
    <scope>NUCLEOTIDE SEQUENCE [LARGE SCALE GENOMIC DNA]</scope>
</reference>
<organism evidence="2 3">
    <name type="scientific">Trichuris trichiura</name>
    <name type="common">Whipworm</name>
    <name type="synonym">Trichocephalus trichiurus</name>
    <dbReference type="NCBI Taxonomy" id="36087"/>
    <lineage>
        <taxon>Eukaryota</taxon>
        <taxon>Metazoa</taxon>
        <taxon>Ecdysozoa</taxon>
        <taxon>Nematoda</taxon>
        <taxon>Enoplea</taxon>
        <taxon>Dorylaimia</taxon>
        <taxon>Trichinellida</taxon>
        <taxon>Trichuridae</taxon>
        <taxon>Trichuris</taxon>
    </lineage>
</organism>
<name>A0A077ZME7_TRITR</name>
<evidence type="ECO:0000256" key="1">
    <source>
        <dbReference type="SAM" id="MobiDB-lite"/>
    </source>
</evidence>
<feature type="region of interest" description="Disordered" evidence="1">
    <location>
        <begin position="125"/>
        <end position="150"/>
    </location>
</feature>
<keyword evidence="3" id="KW-1185">Reference proteome</keyword>
<dbReference type="AlphaFoldDB" id="A0A077ZME7"/>
<proteinExistence type="predicted"/>
<sequence>MEMPQEKPKDEKSASEYDRVETCSLKRTMSEEFLMDCSELELTPEPLTLEQGSSGMAFRYYPKPCEAKTAKSTAPTGIVAPTDGETSKEQLDNDHENLQREPLWNFFMELDDYCPEDIVNSMTFQSEGNSRSSSNVGHSAAERASNASVLEYRDDLPTDRHSARQSGTILHVDPIEPNEDLQDCQLVETNDIANLIPDTLTESSDLRMARWKETFLRERNAALAKTTNGNGCSTVVQK</sequence>
<reference evidence="2" key="1">
    <citation type="submission" date="2014-01" db="EMBL/GenBank/DDBJ databases">
        <authorList>
            <person name="Aslett M."/>
        </authorList>
    </citation>
    <scope>NUCLEOTIDE SEQUENCE</scope>
</reference>
<protein>
    <submittedName>
        <fullName evidence="2">Uncharacterized protein</fullName>
    </submittedName>
</protein>
<dbReference type="EMBL" id="HG807540">
    <property type="protein sequence ID" value="CDW60908.1"/>
    <property type="molecule type" value="Genomic_DNA"/>
</dbReference>
<accession>A0A077ZME7</accession>
<gene>
    <name evidence="2" type="ORF">TTRE_0000931201</name>
</gene>
<dbReference type="OrthoDB" id="5934369at2759"/>
<dbReference type="Proteomes" id="UP000030665">
    <property type="component" value="Unassembled WGS sequence"/>
</dbReference>
<feature type="region of interest" description="Disordered" evidence="1">
    <location>
        <begin position="70"/>
        <end position="90"/>
    </location>
</feature>
<feature type="compositionally biased region" description="Polar residues" evidence="1">
    <location>
        <begin position="125"/>
        <end position="137"/>
    </location>
</feature>
<evidence type="ECO:0000313" key="2">
    <source>
        <dbReference type="EMBL" id="CDW60908.1"/>
    </source>
</evidence>